<dbReference type="Gene3D" id="1.10.150.130">
    <property type="match status" value="1"/>
</dbReference>
<evidence type="ECO:0000256" key="1">
    <source>
        <dbReference type="ARBA" id="ARBA00023125"/>
    </source>
</evidence>
<organism evidence="4 5">
    <name type="scientific">Tilletia caries</name>
    <name type="common">wheat bunt fungus</name>
    <dbReference type="NCBI Taxonomy" id="13290"/>
    <lineage>
        <taxon>Eukaryota</taxon>
        <taxon>Fungi</taxon>
        <taxon>Dikarya</taxon>
        <taxon>Basidiomycota</taxon>
        <taxon>Ustilaginomycotina</taxon>
        <taxon>Exobasidiomycetes</taxon>
        <taxon>Tilletiales</taxon>
        <taxon>Tilletiaceae</taxon>
        <taxon>Tilletia</taxon>
    </lineage>
</organism>
<reference evidence="4" key="1">
    <citation type="submission" date="2016-04" db="EMBL/GenBank/DDBJ databases">
        <authorList>
            <person name="Nguyen H.D."/>
            <person name="Kesanakurti P."/>
            <person name="Cullis J."/>
            <person name="Levesque C.A."/>
            <person name="Hambleton S."/>
        </authorList>
    </citation>
    <scope>NUCLEOTIDE SEQUENCE</scope>
    <source>
        <strain evidence="4">DAOMC 238032</strain>
    </source>
</reference>
<comment type="caution">
    <text evidence="4">The sequence shown here is derived from an EMBL/GenBank/DDBJ whole genome shotgun (WGS) entry which is preliminary data.</text>
</comment>
<evidence type="ECO:0000256" key="3">
    <source>
        <dbReference type="SAM" id="MobiDB-lite"/>
    </source>
</evidence>
<accession>A0A8T8TMW9</accession>
<evidence type="ECO:0000313" key="4">
    <source>
        <dbReference type="EMBL" id="KAE8262313.1"/>
    </source>
</evidence>
<feature type="compositionally biased region" description="Polar residues" evidence="3">
    <location>
        <begin position="238"/>
        <end position="247"/>
    </location>
</feature>
<dbReference type="SUPFAM" id="SSF47823">
    <property type="entry name" value="lambda integrase-like, N-terminal domain"/>
    <property type="match status" value="1"/>
</dbReference>
<dbReference type="InterPro" id="IPR036397">
    <property type="entry name" value="RNaseH_sf"/>
</dbReference>
<feature type="compositionally biased region" description="Low complexity" evidence="3">
    <location>
        <begin position="640"/>
        <end position="653"/>
    </location>
</feature>
<dbReference type="AlphaFoldDB" id="A0A8T8TMW9"/>
<dbReference type="EMBL" id="LWDD02000253">
    <property type="protein sequence ID" value="KAE8262313.1"/>
    <property type="molecule type" value="Genomic_DNA"/>
</dbReference>
<dbReference type="InterPro" id="IPR011010">
    <property type="entry name" value="DNA_brk_join_enz"/>
</dbReference>
<dbReference type="GO" id="GO:0015074">
    <property type="term" value="P:DNA integration"/>
    <property type="evidence" value="ECO:0007669"/>
    <property type="project" value="InterPro"/>
</dbReference>
<keyword evidence="2" id="KW-0233">DNA recombination</keyword>
<protein>
    <submittedName>
        <fullName evidence="4">Uncharacterized protein</fullName>
    </submittedName>
</protein>
<dbReference type="Proteomes" id="UP000077671">
    <property type="component" value="Unassembled WGS sequence"/>
</dbReference>
<evidence type="ECO:0000256" key="2">
    <source>
        <dbReference type="ARBA" id="ARBA00023172"/>
    </source>
</evidence>
<name>A0A8T8TMW9_9BASI</name>
<reference evidence="4" key="2">
    <citation type="journal article" date="2019" name="IMA Fungus">
        <title>Genome sequencing and comparison of five Tilletia species to identify candidate genes for the detection of regulated species infecting wheat.</title>
        <authorList>
            <person name="Nguyen H.D.T."/>
            <person name="Sultana T."/>
            <person name="Kesanakurti P."/>
            <person name="Hambleton S."/>
        </authorList>
    </citation>
    <scope>NUCLEOTIDE SEQUENCE</scope>
    <source>
        <strain evidence="4">DAOMC 238032</strain>
    </source>
</reference>
<dbReference type="InterPro" id="IPR013762">
    <property type="entry name" value="Integrase-like_cat_sf"/>
</dbReference>
<dbReference type="InterPro" id="IPR052925">
    <property type="entry name" value="Phage_Integrase-like_Recomb"/>
</dbReference>
<proteinExistence type="predicted"/>
<feature type="region of interest" description="Disordered" evidence="3">
    <location>
        <begin position="640"/>
        <end position="724"/>
    </location>
</feature>
<sequence length="724" mass="78677">MVDILTNKASSTSRGFLTSSGQLPVSQGATNFATKAAGSSKTCDGGSSSWRWTPSADPLTPTLRRTRTACNCDGSTSYGAGVHIAGRERAFPLHRHLQGHVDIKTVEALSLELAVLYLAHLGNNDTALVVYSDSTPVCGAFKKGRMAAEEANSVLERIAELEQQHRIRLELRWVKSEDNKADRPSRGKHSPAHPTAGDRPGEEDPDPDKNKIPERTHATEATAVPTKAKPWAKLAKQWKTSRQTCTKPGSVKAGTKKGPSISTRTFKAKSRMVKTSVTANRPKVKRGPDRFSAWIPASSVKISRATRASLLTVRKIALAGYAKGTHKSYSIGLAQWHRYCDEHKVAEKRREPAASHLVEHWVAVYAGKKRGSYLSDWISALKAWHLLNNLPWLPIEGRLSLIRRGVANLQPEPRPPREPMTVQWLDKLVLAADANDPTEAAVVAAAATGFWGLCRLGELVSSADKAERAHQITRSKAVPSMAFGAVPTYTLRLPRTKTQPQGDTVIIAHQSEICDPIKLMRLHLERSPCTLTQAQETTPLFAYRTADSLQPLTRSKFLSTLGAIGKRAGIGLLQGHSMRIGGCTALLTRGVPPSRVQLHGRWSSDAFKRYIREHAAVMTSYLVINQVASDRLHSLYPTEWPALAPTTPTTKSKASPKVKSKAKAITDPSGALAAVTAVNTDGPTPPTGPIQPSRARGRRTSPRTPKKQGTLTAGRPESGDVRPS</sequence>
<feature type="region of interest" description="Disordered" evidence="3">
    <location>
        <begin position="177"/>
        <end position="261"/>
    </location>
</feature>
<dbReference type="Gene3D" id="3.30.420.10">
    <property type="entry name" value="Ribonuclease H-like superfamily/Ribonuclease H"/>
    <property type="match status" value="1"/>
</dbReference>
<dbReference type="GO" id="GO:0006310">
    <property type="term" value="P:DNA recombination"/>
    <property type="evidence" value="ECO:0007669"/>
    <property type="project" value="UniProtKB-KW"/>
</dbReference>
<feature type="compositionally biased region" description="Basic residues" evidence="3">
    <location>
        <begin position="695"/>
        <end position="706"/>
    </location>
</feature>
<dbReference type="Gene3D" id="1.10.443.10">
    <property type="entry name" value="Intergrase catalytic core"/>
    <property type="match status" value="1"/>
</dbReference>
<gene>
    <name evidence="4" type="ORF">A4X03_0g2549</name>
</gene>
<dbReference type="PANTHER" id="PTHR34605">
    <property type="entry name" value="PHAGE_INTEGRASE DOMAIN-CONTAINING PROTEIN"/>
    <property type="match status" value="1"/>
</dbReference>
<dbReference type="InterPro" id="IPR010998">
    <property type="entry name" value="Integrase_recombinase_N"/>
</dbReference>
<dbReference type="PANTHER" id="PTHR34605:SF3">
    <property type="entry name" value="P CELL-TYPE AGGLUTINATION PROTEIN MAP4-LIKE-RELATED"/>
    <property type="match status" value="1"/>
</dbReference>
<dbReference type="SUPFAM" id="SSF56349">
    <property type="entry name" value="DNA breaking-rejoining enzymes"/>
    <property type="match status" value="1"/>
</dbReference>
<evidence type="ECO:0000313" key="5">
    <source>
        <dbReference type="Proteomes" id="UP000077671"/>
    </source>
</evidence>
<keyword evidence="1" id="KW-0238">DNA-binding</keyword>
<feature type="compositionally biased region" description="Basic and acidic residues" evidence="3">
    <location>
        <begin position="199"/>
        <end position="218"/>
    </location>
</feature>
<dbReference type="GO" id="GO:0003677">
    <property type="term" value="F:DNA binding"/>
    <property type="evidence" value="ECO:0007669"/>
    <property type="project" value="UniProtKB-KW"/>
</dbReference>